<dbReference type="InterPro" id="IPR008972">
    <property type="entry name" value="Cupredoxin"/>
</dbReference>
<evidence type="ECO:0000256" key="5">
    <source>
        <dbReference type="ARBA" id="ARBA00022982"/>
    </source>
</evidence>
<dbReference type="PRINTS" id="PR00156">
    <property type="entry name" value="COPPERBLUE"/>
</dbReference>
<keyword evidence="4" id="KW-0574">Periplasm</keyword>
<keyword evidence="9" id="KW-0732">Signal</keyword>
<evidence type="ECO:0000256" key="2">
    <source>
        <dbReference type="ARBA" id="ARBA00022448"/>
    </source>
</evidence>
<keyword evidence="6 8" id="KW-0186">Copper</keyword>
<dbReference type="GO" id="GO:0042597">
    <property type="term" value="C:periplasmic space"/>
    <property type="evidence" value="ECO:0007669"/>
    <property type="project" value="UniProtKB-SubCell"/>
</dbReference>
<evidence type="ECO:0000259" key="10">
    <source>
        <dbReference type="Pfam" id="PF00127"/>
    </source>
</evidence>
<dbReference type="RefSeq" id="WP_103223226.1">
    <property type="nucleotide sequence ID" value="NZ_PPCN01000006.1"/>
</dbReference>
<evidence type="ECO:0000256" key="9">
    <source>
        <dbReference type="SAM" id="SignalP"/>
    </source>
</evidence>
<feature type="domain" description="Blue (type 1) copper" evidence="10">
    <location>
        <begin position="27"/>
        <end position="113"/>
    </location>
</feature>
<dbReference type="GO" id="GO:0009055">
    <property type="term" value="F:electron transfer activity"/>
    <property type="evidence" value="ECO:0007669"/>
    <property type="project" value="InterPro"/>
</dbReference>
<name>A0A2S3US67_9HYPH</name>
<feature type="chain" id="PRO_5015577283" description="Pseudoazurin" evidence="9">
    <location>
        <begin position="22"/>
        <end position="143"/>
    </location>
</feature>
<dbReference type="OrthoDB" id="7510199at2"/>
<protein>
    <recommendedName>
        <fullName evidence="7">Pseudoazurin</fullName>
    </recommendedName>
</protein>
<sequence length="143" mass="15193">MLRKTLTLAAALALMTGAAFAETHEVKMLNKGEAGSMVFEPDYVAAAPGDTVIFVSVDKGHNAEGIKGMLPDGVPAFKSKMSKDFSLVVEAEGLYGIKCTPHYGMGMVALIQVGDATNLDAVQAVKQKGKAKKRFEDIFAKVK</sequence>
<proteinExistence type="predicted"/>
<evidence type="ECO:0000256" key="7">
    <source>
        <dbReference type="NCBIfam" id="TIGR02375"/>
    </source>
</evidence>
<keyword evidence="5" id="KW-0249">Electron transport</keyword>
<keyword evidence="3 8" id="KW-0479">Metal-binding</keyword>
<dbReference type="InterPro" id="IPR012745">
    <property type="entry name" value="Pseudoazurin"/>
</dbReference>
<dbReference type="InterPro" id="IPR000923">
    <property type="entry name" value="BlueCu_1"/>
</dbReference>
<evidence type="ECO:0000256" key="3">
    <source>
        <dbReference type="ARBA" id="ARBA00022723"/>
    </source>
</evidence>
<keyword evidence="12" id="KW-1185">Reference proteome</keyword>
<reference evidence="11 12" key="1">
    <citation type="submission" date="2018-01" db="EMBL/GenBank/DDBJ databases">
        <title>Genomic Encyclopedia of Archaeal and Bacterial Type Strains, Phase II (KMG-II): from individual species to whole genera.</title>
        <authorList>
            <person name="Goeker M."/>
        </authorList>
    </citation>
    <scope>NUCLEOTIDE SEQUENCE [LARGE SCALE GENOMIC DNA]</scope>
    <source>
        <strain evidence="11 12">DSM 17023</strain>
    </source>
</reference>
<organism evidence="11 12">
    <name type="scientific">Roseibium marinum</name>
    <dbReference type="NCBI Taxonomy" id="281252"/>
    <lineage>
        <taxon>Bacteria</taxon>
        <taxon>Pseudomonadati</taxon>
        <taxon>Pseudomonadota</taxon>
        <taxon>Alphaproteobacteria</taxon>
        <taxon>Hyphomicrobiales</taxon>
        <taxon>Stappiaceae</taxon>
        <taxon>Roseibium</taxon>
    </lineage>
</organism>
<evidence type="ECO:0000256" key="4">
    <source>
        <dbReference type="ARBA" id="ARBA00022764"/>
    </source>
</evidence>
<dbReference type="InterPro" id="IPR001235">
    <property type="entry name" value="Copper_blue_Plastocyanin"/>
</dbReference>
<evidence type="ECO:0000256" key="1">
    <source>
        <dbReference type="ARBA" id="ARBA00004418"/>
    </source>
</evidence>
<evidence type="ECO:0000313" key="12">
    <source>
        <dbReference type="Proteomes" id="UP000236959"/>
    </source>
</evidence>
<comment type="cofactor">
    <cofactor evidence="8">
        <name>Cu cation</name>
        <dbReference type="ChEBI" id="CHEBI:23378"/>
    </cofactor>
    <text evidence="8">Binds 1 copper ion per subunit.</text>
</comment>
<evidence type="ECO:0000256" key="6">
    <source>
        <dbReference type="ARBA" id="ARBA00023008"/>
    </source>
</evidence>
<dbReference type="CDD" id="cd04218">
    <property type="entry name" value="Pseudoazurin"/>
    <property type="match status" value="1"/>
</dbReference>
<evidence type="ECO:0000313" key="11">
    <source>
        <dbReference type="EMBL" id="POF30504.1"/>
    </source>
</evidence>
<dbReference type="AlphaFoldDB" id="A0A2S3US67"/>
<comment type="subcellular location">
    <subcellularLocation>
        <location evidence="1">Periplasm</location>
    </subcellularLocation>
</comment>
<gene>
    <name evidence="11" type="ORF">CLV41_106118</name>
</gene>
<accession>A0A2S3US67</accession>
<dbReference type="Gene3D" id="2.60.40.420">
    <property type="entry name" value="Cupredoxins - blue copper proteins"/>
    <property type="match status" value="1"/>
</dbReference>
<feature type="binding site" evidence="8">
    <location>
        <position position="102"/>
    </location>
    <ligand>
        <name>Cu cation</name>
        <dbReference type="ChEBI" id="CHEBI:23378"/>
    </ligand>
</feature>
<comment type="caution">
    <text evidence="11">The sequence shown here is derived from an EMBL/GenBank/DDBJ whole genome shotgun (WGS) entry which is preliminary data.</text>
</comment>
<dbReference type="SUPFAM" id="SSF49503">
    <property type="entry name" value="Cupredoxins"/>
    <property type="match status" value="1"/>
</dbReference>
<feature type="binding site" evidence="8">
    <location>
        <position position="99"/>
    </location>
    <ligand>
        <name>Cu cation</name>
        <dbReference type="ChEBI" id="CHEBI:23378"/>
    </ligand>
</feature>
<dbReference type="PRINTS" id="PR00155">
    <property type="entry name" value="AMICYANIN"/>
</dbReference>
<dbReference type="NCBIfam" id="TIGR02375">
    <property type="entry name" value="pseudoazurin"/>
    <property type="match status" value="1"/>
</dbReference>
<dbReference type="Proteomes" id="UP000236959">
    <property type="component" value="Unassembled WGS sequence"/>
</dbReference>
<evidence type="ECO:0000256" key="8">
    <source>
        <dbReference type="PIRSR" id="PIRSR602386-1"/>
    </source>
</evidence>
<feature type="binding site" evidence="8">
    <location>
        <position position="107"/>
    </location>
    <ligand>
        <name>Cu cation</name>
        <dbReference type="ChEBI" id="CHEBI:23378"/>
    </ligand>
</feature>
<feature type="binding site" evidence="8">
    <location>
        <position position="61"/>
    </location>
    <ligand>
        <name>Cu cation</name>
        <dbReference type="ChEBI" id="CHEBI:23378"/>
    </ligand>
</feature>
<dbReference type="EMBL" id="PPCN01000006">
    <property type="protein sequence ID" value="POF30504.1"/>
    <property type="molecule type" value="Genomic_DNA"/>
</dbReference>
<dbReference type="InterPro" id="IPR002386">
    <property type="entry name" value="Amicyanin/Pseudoazurin"/>
</dbReference>
<feature type="signal peptide" evidence="9">
    <location>
        <begin position="1"/>
        <end position="21"/>
    </location>
</feature>
<keyword evidence="2" id="KW-0813">Transport</keyword>
<dbReference type="Pfam" id="PF00127">
    <property type="entry name" value="Copper-bind"/>
    <property type="match status" value="1"/>
</dbReference>
<dbReference type="GO" id="GO:0005507">
    <property type="term" value="F:copper ion binding"/>
    <property type="evidence" value="ECO:0007669"/>
    <property type="project" value="UniProtKB-UniRule"/>
</dbReference>